<keyword evidence="5" id="KW-1185">Reference proteome</keyword>
<dbReference type="CDD" id="cd05233">
    <property type="entry name" value="SDR_c"/>
    <property type="match status" value="1"/>
</dbReference>
<dbReference type="SUPFAM" id="SSF51735">
    <property type="entry name" value="NAD(P)-binding Rossmann-fold domains"/>
    <property type="match status" value="1"/>
</dbReference>
<gene>
    <name evidence="4" type="ORF">A8V01_20860</name>
</gene>
<proteinExistence type="inferred from homology"/>
<dbReference type="Proteomes" id="UP000236327">
    <property type="component" value="Unassembled WGS sequence"/>
</dbReference>
<dbReference type="PRINTS" id="PR00081">
    <property type="entry name" value="GDHRDH"/>
</dbReference>
<dbReference type="Pfam" id="PF00106">
    <property type="entry name" value="adh_short"/>
    <property type="match status" value="1"/>
</dbReference>
<dbReference type="GO" id="GO:0016020">
    <property type="term" value="C:membrane"/>
    <property type="evidence" value="ECO:0007669"/>
    <property type="project" value="TreeGrafter"/>
</dbReference>
<sequence length="250" mass="26588">MAIVTGAGKGLGRALALELVMRGCTVAGIGRSATDLATTAMLSATENAFHPFVCDVSDYDALRGTFNAIRRIGPLAILINNAAIYPRRDFLDETPESFMHAISVNLGGMAACCRIALEDMVQQGAGRIVNVTSFADLAPIAASSSYAVSKGAGRIFTRALVADLEERFPGIVISDWIPGALSTTMGIADGIPPEVAARWGAELALSNAPSLNGTLWERNNEVLEQQSFKRRILNRMLLRPAPVPRMLCAA</sequence>
<dbReference type="PANTHER" id="PTHR44196:SF1">
    <property type="entry name" value="DEHYDROGENASE_REDUCTASE SDR FAMILY MEMBER 7B"/>
    <property type="match status" value="1"/>
</dbReference>
<comment type="similarity">
    <text evidence="1 3">Belongs to the short-chain dehydrogenases/reductases (SDR) family.</text>
</comment>
<dbReference type="InterPro" id="IPR002347">
    <property type="entry name" value="SDR_fam"/>
</dbReference>
<dbReference type="Gene3D" id="3.40.50.720">
    <property type="entry name" value="NAD(P)-binding Rossmann-like Domain"/>
    <property type="match status" value="1"/>
</dbReference>
<organism evidence="4 5">
    <name type="scientific">Novosphingobium guangzhouense</name>
    <dbReference type="NCBI Taxonomy" id="1850347"/>
    <lineage>
        <taxon>Bacteria</taxon>
        <taxon>Pseudomonadati</taxon>
        <taxon>Pseudomonadota</taxon>
        <taxon>Alphaproteobacteria</taxon>
        <taxon>Sphingomonadales</taxon>
        <taxon>Sphingomonadaceae</taxon>
        <taxon>Novosphingobium</taxon>
    </lineage>
</organism>
<evidence type="ECO:0000313" key="4">
    <source>
        <dbReference type="EMBL" id="PNU04354.1"/>
    </source>
</evidence>
<evidence type="ECO:0000313" key="5">
    <source>
        <dbReference type="Proteomes" id="UP000236327"/>
    </source>
</evidence>
<accession>A0A2K2G036</accession>
<keyword evidence="2" id="KW-0560">Oxidoreductase</keyword>
<comment type="caution">
    <text evidence="4">The sequence shown here is derived from an EMBL/GenBank/DDBJ whole genome shotgun (WGS) entry which is preliminary data.</text>
</comment>
<dbReference type="GO" id="GO:0016491">
    <property type="term" value="F:oxidoreductase activity"/>
    <property type="evidence" value="ECO:0007669"/>
    <property type="project" value="UniProtKB-KW"/>
</dbReference>
<protein>
    <submittedName>
        <fullName evidence="4">Oxidoreductase</fullName>
    </submittedName>
</protein>
<dbReference type="PRINTS" id="PR00080">
    <property type="entry name" value="SDRFAMILY"/>
</dbReference>
<dbReference type="PANTHER" id="PTHR44196">
    <property type="entry name" value="DEHYDROGENASE/REDUCTASE SDR FAMILY MEMBER 7B"/>
    <property type="match status" value="1"/>
</dbReference>
<reference evidence="4 5" key="1">
    <citation type="submission" date="2016-05" db="EMBL/GenBank/DDBJ databases">
        <title>Complete genome sequence of Novosphingobium guangzhouense SA925(T).</title>
        <authorList>
            <person name="Sha S."/>
        </authorList>
    </citation>
    <scope>NUCLEOTIDE SEQUENCE [LARGE SCALE GENOMIC DNA]</scope>
    <source>
        <strain evidence="4 5">SA925</strain>
    </source>
</reference>
<evidence type="ECO:0000256" key="2">
    <source>
        <dbReference type="ARBA" id="ARBA00023002"/>
    </source>
</evidence>
<evidence type="ECO:0000256" key="3">
    <source>
        <dbReference type="RuleBase" id="RU000363"/>
    </source>
</evidence>
<dbReference type="EMBL" id="LYMM01000037">
    <property type="protein sequence ID" value="PNU04354.1"/>
    <property type="molecule type" value="Genomic_DNA"/>
</dbReference>
<name>A0A2K2G036_9SPHN</name>
<evidence type="ECO:0000256" key="1">
    <source>
        <dbReference type="ARBA" id="ARBA00006484"/>
    </source>
</evidence>
<dbReference type="InterPro" id="IPR036291">
    <property type="entry name" value="NAD(P)-bd_dom_sf"/>
</dbReference>
<dbReference type="AlphaFoldDB" id="A0A2K2G036"/>